<dbReference type="AlphaFoldDB" id="A0A0C2CFW9"/>
<reference evidence="2 3" key="1">
    <citation type="submission" date="2013-12" db="EMBL/GenBank/DDBJ databases">
        <title>Draft genome of the parsitic nematode Ancylostoma duodenale.</title>
        <authorList>
            <person name="Mitreva M."/>
        </authorList>
    </citation>
    <scope>NUCLEOTIDE SEQUENCE [LARGE SCALE GENOMIC DNA]</scope>
    <source>
        <strain evidence="2 3">Zhejiang</strain>
    </source>
</reference>
<feature type="region of interest" description="Disordered" evidence="1">
    <location>
        <begin position="105"/>
        <end position="125"/>
    </location>
</feature>
<name>A0A0C2CFW9_9BILA</name>
<evidence type="ECO:0000256" key="1">
    <source>
        <dbReference type="SAM" id="MobiDB-lite"/>
    </source>
</evidence>
<feature type="non-terminal residue" evidence="2">
    <location>
        <position position="125"/>
    </location>
</feature>
<evidence type="ECO:0000313" key="3">
    <source>
        <dbReference type="Proteomes" id="UP000054047"/>
    </source>
</evidence>
<dbReference type="EMBL" id="KN757730">
    <property type="protein sequence ID" value="KIH48687.1"/>
    <property type="molecule type" value="Genomic_DNA"/>
</dbReference>
<dbReference type="Proteomes" id="UP000054047">
    <property type="component" value="Unassembled WGS sequence"/>
</dbReference>
<organism evidence="2 3">
    <name type="scientific">Ancylostoma duodenale</name>
    <dbReference type="NCBI Taxonomy" id="51022"/>
    <lineage>
        <taxon>Eukaryota</taxon>
        <taxon>Metazoa</taxon>
        <taxon>Ecdysozoa</taxon>
        <taxon>Nematoda</taxon>
        <taxon>Chromadorea</taxon>
        <taxon>Rhabditida</taxon>
        <taxon>Rhabditina</taxon>
        <taxon>Rhabditomorpha</taxon>
        <taxon>Strongyloidea</taxon>
        <taxon>Ancylostomatidae</taxon>
        <taxon>Ancylostomatinae</taxon>
        <taxon>Ancylostoma</taxon>
    </lineage>
</organism>
<dbReference type="OrthoDB" id="5868821at2759"/>
<protein>
    <submittedName>
        <fullName evidence="2">Uncharacterized protein</fullName>
    </submittedName>
</protein>
<gene>
    <name evidence="2" type="ORF">ANCDUO_21240</name>
</gene>
<sequence length="125" mass="14264">MKKRMRIDGNSERVRALSELRSLSIREGQPVSEFCLVLERLAHKAYPDVPQEVTSLQKAEILCRQMANWSGSYCLTEALEVSSPNEAYETVKEVALRLERSLKTAEEYASARSPRSFGRDTQKQQ</sequence>
<keyword evidence="3" id="KW-1185">Reference proteome</keyword>
<accession>A0A0C2CFW9</accession>
<evidence type="ECO:0000313" key="2">
    <source>
        <dbReference type="EMBL" id="KIH48687.1"/>
    </source>
</evidence>
<proteinExistence type="predicted"/>